<gene>
    <name evidence="2" type="ORF">R9X50_00558800</name>
</gene>
<dbReference type="AlphaFoldDB" id="A0AAQ3M886"/>
<feature type="chain" id="PRO_5042983146" evidence="1">
    <location>
        <begin position="19"/>
        <end position="94"/>
    </location>
</feature>
<evidence type="ECO:0000313" key="2">
    <source>
        <dbReference type="EMBL" id="WPH02720.1"/>
    </source>
</evidence>
<accession>A0AAQ3M886</accession>
<evidence type="ECO:0000313" key="3">
    <source>
        <dbReference type="Proteomes" id="UP001303373"/>
    </source>
</evidence>
<dbReference type="Proteomes" id="UP001303373">
    <property type="component" value="Chromosome 9"/>
</dbReference>
<evidence type="ECO:0000256" key="1">
    <source>
        <dbReference type="SAM" id="SignalP"/>
    </source>
</evidence>
<organism evidence="2 3">
    <name type="scientific">Acrodontium crateriforme</name>
    <dbReference type="NCBI Taxonomy" id="150365"/>
    <lineage>
        <taxon>Eukaryota</taxon>
        <taxon>Fungi</taxon>
        <taxon>Dikarya</taxon>
        <taxon>Ascomycota</taxon>
        <taxon>Pezizomycotina</taxon>
        <taxon>Dothideomycetes</taxon>
        <taxon>Dothideomycetidae</taxon>
        <taxon>Mycosphaerellales</taxon>
        <taxon>Teratosphaeriaceae</taxon>
        <taxon>Acrodontium</taxon>
    </lineage>
</organism>
<dbReference type="EMBL" id="CP138588">
    <property type="protein sequence ID" value="WPH02720.1"/>
    <property type="molecule type" value="Genomic_DNA"/>
</dbReference>
<keyword evidence="2" id="KW-0034">Amyloid</keyword>
<sequence length="94" mass="9280">MQLSTIVVFLSASLVASAVPTSPISERGSGSTQQCGNGQVLSCCNTGVSILSVLGGSCELAILGQGCAGNQAFCCDATQNGLINLGSICAPITL</sequence>
<keyword evidence="1" id="KW-0732">Signal</keyword>
<feature type="signal peptide" evidence="1">
    <location>
        <begin position="1"/>
        <end position="18"/>
    </location>
</feature>
<name>A0AAQ3M886_9PEZI</name>
<proteinExistence type="predicted"/>
<keyword evidence="2" id="KW-0640">Prion</keyword>
<reference evidence="2 3" key="1">
    <citation type="submission" date="2023-11" db="EMBL/GenBank/DDBJ databases">
        <title>An acidophilic fungus is an integral part of prey digestion in a carnivorous sundew plant.</title>
        <authorList>
            <person name="Tsai I.J."/>
        </authorList>
    </citation>
    <scope>NUCLEOTIDE SEQUENCE [LARGE SCALE GENOMIC DNA]</scope>
    <source>
        <strain evidence="2">169a</strain>
    </source>
</reference>
<protein>
    <submittedName>
        <fullName evidence="2">[NU+] prion formation protein 1</fullName>
    </submittedName>
</protein>
<keyword evidence="3" id="KW-1185">Reference proteome</keyword>